<dbReference type="Gramene" id="Pp3c22_240V3.3">
    <property type="protein sequence ID" value="Pp3c22_240V3.3"/>
    <property type="gene ID" value="Pp3c22_240"/>
</dbReference>
<evidence type="ECO:0000256" key="8">
    <source>
        <dbReference type="ARBA" id="ARBA00023065"/>
    </source>
</evidence>
<dbReference type="GO" id="GO:0006813">
    <property type="term" value="P:potassium ion transport"/>
    <property type="evidence" value="ECO:0000318"/>
    <property type="project" value="GO_Central"/>
</dbReference>
<dbReference type="PANTHER" id="PTHR30540:SF83">
    <property type="entry name" value="K+ POTASSIUM TRANSPORTER"/>
    <property type="match status" value="1"/>
</dbReference>
<dbReference type="AlphaFoldDB" id="A0A2K1ILP9"/>
<dbReference type="OrthoDB" id="504708at2759"/>
<dbReference type="GO" id="GO:0016020">
    <property type="term" value="C:membrane"/>
    <property type="evidence" value="ECO:0000318"/>
    <property type="project" value="GO_Central"/>
</dbReference>
<sequence>MDPESRIPQYTQKASLAAIITLAYQSFGVVYGDLSVSSLYVFRATFSDLQRADDLELYEVYGVVSFIFWTLTLIPVIKYSFLVLNADDNGEGGTFALYALLCRHLKLSLILNQQAADEKLSLYKLEHEQTAESPRGVYFRRLLEKHKSLQTGLLIVVLLGTCMVIGDGALTPALSVLSAIDGIRVAAPSLHKDVTVVLSCTILVLLFGLQHIGTRRVSFLFAPIILAWLFCNAGVGLYNLIVWNPSIWRAISPYYIYYFFKTDGKEGWISLGGVLLCITGAEAMYADLGHFSRTSIKLAFTGVVYPSLLIGYIGQAAYLSKHLDEYEHAFFRSVPAPAFWPVFIIATLASIVGSQAVISATFSIINQCMALGCFPRVKVVHTSNNIHGQIYIPEINWMLLLLCLALTIGFQDVIDIGNAYGIAVITVMLVTTCLMTLVILIVWQLNIFLAFCFFAVFGSVELLYLSTAYYKVPQGGWVPLLIAAVYMAIMYVWHYGTTKKYENDFQNKVSMRWLLELGPRLGIVRVPGIGLIYTDLVSGVPAIFSHFVANLPAFHEVLVFVCMKSAPVPYVSPHERYLVGRIGPKDYHMYRCVVRYGYKEVRGDENDFETQLVANLAEFIQTEEAISSNEESFEGHMTVMGTTLGLLLNPPRKDDIQLPRMSEESCTSIVMSNSGDSLQPTDWLTTPPGVILKRRVRFDIPMSESTDDVDSEVCKELAVLSTAKDAGIAYMMSHSYVKAKKSSSLLKRFTINYAYTFLRKNSRDPAIVFNIPHASLIEVGMFYYV</sequence>
<evidence type="ECO:0000256" key="10">
    <source>
        <dbReference type="RuleBase" id="RU321113"/>
    </source>
</evidence>
<evidence type="ECO:0000259" key="12">
    <source>
        <dbReference type="Pfam" id="PF22776"/>
    </source>
</evidence>
<evidence type="ECO:0000256" key="2">
    <source>
        <dbReference type="ARBA" id="ARBA00008440"/>
    </source>
</evidence>
<evidence type="ECO:0000313" key="13">
    <source>
        <dbReference type="EMBL" id="PNR30202.1"/>
    </source>
</evidence>
<gene>
    <name evidence="14" type="primary">LOC112274678</name>
    <name evidence="13" type="ORF">PHYPA_026518</name>
</gene>
<keyword evidence="15" id="KW-1185">Reference proteome</keyword>
<evidence type="ECO:0000256" key="6">
    <source>
        <dbReference type="ARBA" id="ARBA00022958"/>
    </source>
</evidence>
<proteinExistence type="inferred from homology"/>
<reference evidence="14" key="3">
    <citation type="submission" date="2020-12" db="UniProtKB">
        <authorList>
            <consortium name="EnsemblPlants"/>
        </authorList>
    </citation>
    <scope>IDENTIFICATION</scope>
</reference>
<dbReference type="GO" id="GO:0015079">
    <property type="term" value="F:potassium ion transmembrane transporter activity"/>
    <property type="evidence" value="ECO:0000318"/>
    <property type="project" value="GO_Central"/>
</dbReference>
<reference evidence="13 15" key="2">
    <citation type="journal article" date="2018" name="Plant J.">
        <title>The Physcomitrella patens chromosome-scale assembly reveals moss genome structure and evolution.</title>
        <authorList>
            <person name="Lang D."/>
            <person name="Ullrich K.K."/>
            <person name="Murat F."/>
            <person name="Fuchs J."/>
            <person name="Jenkins J."/>
            <person name="Haas F.B."/>
            <person name="Piednoel M."/>
            <person name="Gundlach H."/>
            <person name="Van Bel M."/>
            <person name="Meyberg R."/>
            <person name="Vives C."/>
            <person name="Morata J."/>
            <person name="Symeonidi A."/>
            <person name="Hiss M."/>
            <person name="Muchero W."/>
            <person name="Kamisugi Y."/>
            <person name="Saleh O."/>
            <person name="Blanc G."/>
            <person name="Decker E.L."/>
            <person name="van Gessel N."/>
            <person name="Grimwood J."/>
            <person name="Hayes R.D."/>
            <person name="Graham S.W."/>
            <person name="Gunter L.E."/>
            <person name="McDaniel S.F."/>
            <person name="Hoernstein S.N.W."/>
            <person name="Larsson A."/>
            <person name="Li F.W."/>
            <person name="Perroud P.F."/>
            <person name="Phillips J."/>
            <person name="Ranjan P."/>
            <person name="Rokshar D.S."/>
            <person name="Rothfels C.J."/>
            <person name="Schneider L."/>
            <person name="Shu S."/>
            <person name="Stevenson D.W."/>
            <person name="Thummler F."/>
            <person name="Tillich M."/>
            <person name="Villarreal Aguilar J.C."/>
            <person name="Widiez T."/>
            <person name="Wong G.K."/>
            <person name="Wymore A."/>
            <person name="Zhang Y."/>
            <person name="Zimmer A.D."/>
            <person name="Quatrano R.S."/>
            <person name="Mayer K.F.X."/>
            <person name="Goodstein D."/>
            <person name="Casacuberta J.M."/>
            <person name="Vandepoele K."/>
            <person name="Reski R."/>
            <person name="Cuming A.C."/>
            <person name="Tuskan G.A."/>
            <person name="Maumus F."/>
            <person name="Salse J."/>
            <person name="Schmutz J."/>
            <person name="Rensing S.A."/>
        </authorList>
    </citation>
    <scope>NUCLEOTIDE SEQUENCE [LARGE SCALE GENOMIC DNA]</scope>
    <source>
        <strain evidence="14 15">cv. Gransden 2004</strain>
    </source>
</reference>
<dbReference type="EnsemblPlants" id="Pp3c22_240V3.3">
    <property type="protein sequence ID" value="Pp3c22_240V3.3"/>
    <property type="gene ID" value="Pp3c22_240"/>
</dbReference>
<comment type="subcellular location">
    <subcellularLocation>
        <location evidence="1 10">Membrane</location>
        <topology evidence="1 10">Multi-pass membrane protein</topology>
    </subcellularLocation>
</comment>
<keyword evidence="5 10" id="KW-0812">Transmembrane</keyword>
<keyword evidence="4 10" id="KW-0633">Potassium transport</keyword>
<reference evidence="13 15" key="1">
    <citation type="journal article" date="2008" name="Science">
        <title>The Physcomitrella genome reveals evolutionary insights into the conquest of land by plants.</title>
        <authorList>
            <person name="Rensing S."/>
            <person name="Lang D."/>
            <person name="Zimmer A."/>
            <person name="Terry A."/>
            <person name="Salamov A."/>
            <person name="Shapiro H."/>
            <person name="Nishiyama T."/>
            <person name="Perroud P.-F."/>
            <person name="Lindquist E."/>
            <person name="Kamisugi Y."/>
            <person name="Tanahashi T."/>
            <person name="Sakakibara K."/>
            <person name="Fujita T."/>
            <person name="Oishi K."/>
            <person name="Shin-I T."/>
            <person name="Kuroki Y."/>
            <person name="Toyoda A."/>
            <person name="Suzuki Y."/>
            <person name="Hashimoto A."/>
            <person name="Yamaguchi K."/>
            <person name="Sugano A."/>
            <person name="Kohara Y."/>
            <person name="Fujiyama A."/>
            <person name="Anterola A."/>
            <person name="Aoki S."/>
            <person name="Ashton N."/>
            <person name="Barbazuk W.B."/>
            <person name="Barker E."/>
            <person name="Bennetzen J."/>
            <person name="Bezanilla M."/>
            <person name="Blankenship R."/>
            <person name="Cho S.H."/>
            <person name="Dutcher S."/>
            <person name="Estelle M."/>
            <person name="Fawcett J.A."/>
            <person name="Gundlach H."/>
            <person name="Hanada K."/>
            <person name="Heyl A."/>
            <person name="Hicks K.A."/>
            <person name="Hugh J."/>
            <person name="Lohr M."/>
            <person name="Mayer K."/>
            <person name="Melkozernov A."/>
            <person name="Murata T."/>
            <person name="Nelson D."/>
            <person name="Pils B."/>
            <person name="Prigge M."/>
            <person name="Reiss B."/>
            <person name="Renner T."/>
            <person name="Rombauts S."/>
            <person name="Rushton P."/>
            <person name="Sanderfoot A."/>
            <person name="Schween G."/>
            <person name="Shiu S.-H."/>
            <person name="Stueber K."/>
            <person name="Theodoulou F.L."/>
            <person name="Tu H."/>
            <person name="Van de Peer Y."/>
            <person name="Verrier P.J."/>
            <person name="Waters E."/>
            <person name="Wood A."/>
            <person name="Yang L."/>
            <person name="Cove D."/>
            <person name="Cuming A."/>
            <person name="Hasebe M."/>
            <person name="Lucas S."/>
            <person name="Mishler D.B."/>
            <person name="Reski R."/>
            <person name="Grigoriev I."/>
            <person name="Quatrano R.S."/>
            <person name="Boore J.L."/>
        </authorList>
    </citation>
    <scope>NUCLEOTIDE SEQUENCE [LARGE SCALE GENOMIC DNA]</scope>
    <source>
        <strain evidence="14 15">cv. Gransden 2004</strain>
    </source>
</reference>
<dbReference type="RefSeq" id="XP_024360111.1">
    <property type="nucleotide sequence ID" value="XM_024504343.2"/>
</dbReference>
<feature type="transmembrane region" description="Helical" evidence="10">
    <location>
        <begin position="420"/>
        <end position="441"/>
    </location>
</feature>
<dbReference type="PANTHER" id="PTHR30540">
    <property type="entry name" value="OSMOTIC STRESS POTASSIUM TRANSPORTER"/>
    <property type="match status" value="1"/>
</dbReference>
<evidence type="ECO:0000256" key="7">
    <source>
        <dbReference type="ARBA" id="ARBA00022989"/>
    </source>
</evidence>
<feature type="transmembrane region" description="Helical" evidence="10">
    <location>
        <begin position="267"/>
        <end position="286"/>
    </location>
</feature>
<dbReference type="Proteomes" id="UP000006727">
    <property type="component" value="Chromosome 22"/>
</dbReference>
<feature type="transmembrane region" description="Helical" evidence="10">
    <location>
        <begin position="151"/>
        <end position="174"/>
    </location>
</feature>
<dbReference type="FunCoup" id="A0A2K1ILP9">
    <property type="interactions" value="117"/>
</dbReference>
<dbReference type="InterPro" id="IPR053951">
    <property type="entry name" value="K_trans_N"/>
</dbReference>
<evidence type="ECO:0000256" key="4">
    <source>
        <dbReference type="ARBA" id="ARBA00022538"/>
    </source>
</evidence>
<feature type="transmembrane region" description="Helical" evidence="10">
    <location>
        <begin position="448"/>
        <end position="470"/>
    </location>
</feature>
<keyword evidence="9 10" id="KW-0472">Membrane</keyword>
<evidence type="ECO:0000313" key="14">
    <source>
        <dbReference type="EnsemblPlants" id="Pp3c22_240V3.1"/>
    </source>
</evidence>
<evidence type="ECO:0000256" key="1">
    <source>
        <dbReference type="ARBA" id="ARBA00004141"/>
    </source>
</evidence>
<accession>A0A2K1ILP9</accession>
<dbReference type="OMA" id="MHTSSKI"/>
<evidence type="ECO:0000256" key="3">
    <source>
        <dbReference type="ARBA" id="ARBA00022448"/>
    </source>
</evidence>
<evidence type="ECO:0000259" key="11">
    <source>
        <dbReference type="Pfam" id="PF02705"/>
    </source>
</evidence>
<evidence type="ECO:0000256" key="5">
    <source>
        <dbReference type="ARBA" id="ARBA00022692"/>
    </source>
</evidence>
<feature type="domain" description="K+ potassium transporter C-terminal" evidence="12">
    <location>
        <begin position="527"/>
        <end position="782"/>
    </location>
</feature>
<dbReference type="Pfam" id="PF02705">
    <property type="entry name" value="K_trans"/>
    <property type="match status" value="1"/>
</dbReference>
<comment type="similarity">
    <text evidence="2 10">Belongs to the HAK/KUP transporter (TC 2.A.72.3) family.</text>
</comment>
<feature type="transmembrane region" description="Helical" evidence="10">
    <location>
        <begin position="60"/>
        <end position="77"/>
    </location>
</feature>
<feature type="transmembrane region" description="Helical" evidence="10">
    <location>
        <begin position="219"/>
        <end position="241"/>
    </location>
</feature>
<organism evidence="13">
    <name type="scientific">Physcomitrium patens</name>
    <name type="common">Spreading-leaved earth moss</name>
    <name type="synonym">Physcomitrella patens</name>
    <dbReference type="NCBI Taxonomy" id="3218"/>
    <lineage>
        <taxon>Eukaryota</taxon>
        <taxon>Viridiplantae</taxon>
        <taxon>Streptophyta</taxon>
        <taxon>Embryophyta</taxon>
        <taxon>Bryophyta</taxon>
        <taxon>Bryophytina</taxon>
        <taxon>Bryopsida</taxon>
        <taxon>Funariidae</taxon>
        <taxon>Funariales</taxon>
        <taxon>Funariaceae</taxon>
        <taxon>Physcomitrium</taxon>
    </lineage>
</organism>
<keyword evidence="6 10" id="KW-0630">Potassium</keyword>
<feature type="transmembrane region" description="Helical" evidence="10">
    <location>
        <begin position="338"/>
        <end position="362"/>
    </location>
</feature>
<keyword evidence="7 10" id="KW-1133">Transmembrane helix</keyword>
<dbReference type="STRING" id="3218.A0A2K1ILP9"/>
<dbReference type="Pfam" id="PF22776">
    <property type="entry name" value="K_trans_C"/>
    <property type="match status" value="1"/>
</dbReference>
<name>A0A2K1ILP9_PHYPA</name>
<dbReference type="EMBL" id="ABEU02000022">
    <property type="protein sequence ID" value="PNR30202.1"/>
    <property type="molecule type" value="Genomic_DNA"/>
</dbReference>
<keyword evidence="3" id="KW-0813">Transport</keyword>
<feature type="transmembrane region" description="Helical" evidence="10">
    <location>
        <begin position="194"/>
        <end position="212"/>
    </location>
</feature>
<evidence type="ECO:0000256" key="9">
    <source>
        <dbReference type="ARBA" id="ARBA00023136"/>
    </source>
</evidence>
<dbReference type="GeneID" id="112274678"/>
<feature type="transmembrane region" description="Helical" evidence="10">
    <location>
        <begin position="298"/>
        <end position="318"/>
    </location>
</feature>
<evidence type="ECO:0000313" key="15">
    <source>
        <dbReference type="Proteomes" id="UP000006727"/>
    </source>
</evidence>
<dbReference type="InterPro" id="IPR053952">
    <property type="entry name" value="K_trans_C"/>
</dbReference>
<feature type="transmembrane region" description="Helical" evidence="10">
    <location>
        <begin position="476"/>
        <end position="493"/>
    </location>
</feature>
<dbReference type="NCBIfam" id="TIGR00794">
    <property type="entry name" value="kup"/>
    <property type="match status" value="1"/>
</dbReference>
<dbReference type="Gramene" id="Pp3c22_240V3.2">
    <property type="protein sequence ID" value="Pp3c22_240V3.2"/>
    <property type="gene ID" value="Pp3c22_240"/>
</dbReference>
<comment type="function">
    <text evidence="10">Potassium transporter.</text>
</comment>
<dbReference type="Gramene" id="Pp3c22_240V3.1">
    <property type="protein sequence ID" value="Pp3c22_240V3.1"/>
    <property type="gene ID" value="Pp3c22_240"/>
</dbReference>
<dbReference type="PaxDb" id="3218-PP1S251_25V6.1"/>
<dbReference type="EnsemblPlants" id="Pp3c22_240V3.2">
    <property type="protein sequence ID" value="Pp3c22_240V3.2"/>
    <property type="gene ID" value="Pp3c22_240"/>
</dbReference>
<feature type="domain" description="K+ potassium transporter integral membrane" evidence="11">
    <location>
        <begin position="22"/>
        <end position="515"/>
    </location>
</feature>
<keyword evidence="8 10" id="KW-0406">Ion transport</keyword>
<dbReference type="KEGG" id="ppp:112274678"/>
<feature type="transmembrane region" description="Helical" evidence="10">
    <location>
        <begin position="16"/>
        <end position="40"/>
    </location>
</feature>
<protein>
    <recommendedName>
        <fullName evidence="10">Potassium transporter</fullName>
    </recommendedName>
</protein>
<dbReference type="EnsemblPlants" id="Pp3c22_240V3.1">
    <property type="protein sequence ID" value="Pp3c22_240V3.1"/>
    <property type="gene ID" value="Pp3c22_240"/>
</dbReference>
<dbReference type="InterPro" id="IPR003855">
    <property type="entry name" value="K+_transporter"/>
</dbReference>
<feature type="transmembrane region" description="Helical" evidence="10">
    <location>
        <begin position="395"/>
        <end position="414"/>
    </location>
</feature>